<name>A0A7Y7WBC5_9PSED</name>
<evidence type="ECO:0000313" key="8">
    <source>
        <dbReference type="EMBL" id="NWB45863.1"/>
    </source>
</evidence>
<dbReference type="PROSITE" id="PS51296">
    <property type="entry name" value="RIESKE"/>
    <property type="match status" value="1"/>
</dbReference>
<comment type="caution">
    <text evidence="8">The sequence shown here is derived from an EMBL/GenBank/DDBJ whole genome shotgun (WGS) entry which is preliminary data.</text>
</comment>
<evidence type="ECO:0000256" key="2">
    <source>
        <dbReference type="ARBA" id="ARBA00022714"/>
    </source>
</evidence>
<dbReference type="PANTHER" id="PTHR43756">
    <property type="entry name" value="CHOLINE MONOOXYGENASE, CHLOROPLASTIC"/>
    <property type="match status" value="1"/>
</dbReference>
<dbReference type="Gene3D" id="2.102.10.10">
    <property type="entry name" value="Rieske [2Fe-2S] iron-sulphur domain"/>
    <property type="match status" value="1"/>
</dbReference>
<keyword evidence="6" id="KW-0411">Iron-sulfur</keyword>
<evidence type="ECO:0000259" key="7">
    <source>
        <dbReference type="PROSITE" id="PS51296"/>
    </source>
</evidence>
<gene>
    <name evidence="8" type="ORF">HX829_05100</name>
</gene>
<keyword evidence="5" id="KW-0408">Iron</keyword>
<evidence type="ECO:0000256" key="3">
    <source>
        <dbReference type="ARBA" id="ARBA00022723"/>
    </source>
</evidence>
<evidence type="ECO:0000256" key="6">
    <source>
        <dbReference type="ARBA" id="ARBA00023014"/>
    </source>
</evidence>
<dbReference type="Pfam" id="PF00355">
    <property type="entry name" value="Rieske"/>
    <property type="match status" value="1"/>
</dbReference>
<proteinExistence type="predicted"/>
<dbReference type="InterPro" id="IPR017941">
    <property type="entry name" value="Rieske_2Fe-2S"/>
</dbReference>
<dbReference type="GO" id="GO:0051537">
    <property type="term" value="F:2 iron, 2 sulfur cluster binding"/>
    <property type="evidence" value="ECO:0007669"/>
    <property type="project" value="UniProtKB-KW"/>
</dbReference>
<dbReference type="GO" id="GO:0051213">
    <property type="term" value="F:dioxygenase activity"/>
    <property type="evidence" value="ECO:0007669"/>
    <property type="project" value="UniProtKB-KW"/>
</dbReference>
<dbReference type="AlphaFoldDB" id="A0A7Y7WBC5"/>
<dbReference type="GO" id="GO:0005506">
    <property type="term" value="F:iron ion binding"/>
    <property type="evidence" value="ECO:0007669"/>
    <property type="project" value="InterPro"/>
</dbReference>
<accession>A0A7Y7WBC5</accession>
<dbReference type="SUPFAM" id="SSF50022">
    <property type="entry name" value="ISP domain"/>
    <property type="match status" value="1"/>
</dbReference>
<evidence type="ECO:0000313" key="9">
    <source>
        <dbReference type="Proteomes" id="UP000582981"/>
    </source>
</evidence>
<keyword evidence="2" id="KW-0001">2Fe-2S</keyword>
<keyword evidence="4" id="KW-0560">Oxidoreductase</keyword>
<dbReference type="PRINTS" id="PR00090">
    <property type="entry name" value="RNGDIOXGNASE"/>
</dbReference>
<dbReference type="EMBL" id="JACAPU010000007">
    <property type="protein sequence ID" value="NWB45863.1"/>
    <property type="molecule type" value="Genomic_DNA"/>
</dbReference>
<dbReference type="SUPFAM" id="SSF55961">
    <property type="entry name" value="Bet v1-like"/>
    <property type="match status" value="1"/>
</dbReference>
<dbReference type="Pfam" id="PF00848">
    <property type="entry name" value="Ring_hydroxyl_A"/>
    <property type="match status" value="1"/>
</dbReference>
<dbReference type="PANTHER" id="PTHR43756:SF5">
    <property type="entry name" value="CHOLINE MONOOXYGENASE, CHLOROPLASTIC"/>
    <property type="match status" value="1"/>
</dbReference>
<dbReference type="Proteomes" id="UP000582981">
    <property type="component" value="Unassembled WGS sequence"/>
</dbReference>
<feature type="domain" description="Rieske" evidence="7">
    <location>
        <begin position="60"/>
        <end position="170"/>
    </location>
</feature>
<evidence type="ECO:0000256" key="1">
    <source>
        <dbReference type="ARBA" id="ARBA00001962"/>
    </source>
</evidence>
<dbReference type="InterPro" id="IPR036922">
    <property type="entry name" value="Rieske_2Fe-2S_sf"/>
</dbReference>
<dbReference type="CDD" id="cd03469">
    <property type="entry name" value="Rieske_RO_Alpha_N"/>
    <property type="match status" value="1"/>
</dbReference>
<reference evidence="8 9" key="1">
    <citation type="submission" date="2020-04" db="EMBL/GenBank/DDBJ databases">
        <title>Molecular characterization of pseudomonads from Agaricus bisporus reveal novel blotch 2 pathogens in Western Europe.</title>
        <authorList>
            <person name="Taparia T."/>
            <person name="Krijger M."/>
            <person name="Haynes E."/>
            <person name="Elpinstone J.G."/>
            <person name="Noble R."/>
            <person name="Van Der Wolf J."/>
        </authorList>
    </citation>
    <scope>NUCLEOTIDE SEQUENCE [LARGE SCALE GENOMIC DNA]</scope>
    <source>
        <strain evidence="8 9">F1001</strain>
    </source>
</reference>
<dbReference type="Gene3D" id="3.90.380.10">
    <property type="entry name" value="Naphthalene 1,2-dioxygenase Alpha Subunit, Chain A, domain 1"/>
    <property type="match status" value="2"/>
</dbReference>
<dbReference type="InterPro" id="IPR015879">
    <property type="entry name" value="Ring_hydroxy_dOase_asu_C_dom"/>
</dbReference>
<evidence type="ECO:0000256" key="4">
    <source>
        <dbReference type="ARBA" id="ARBA00023002"/>
    </source>
</evidence>
<dbReference type="RefSeq" id="WP_177143503.1">
    <property type="nucleotide sequence ID" value="NZ_JACAPU010000007.1"/>
</dbReference>
<keyword evidence="3" id="KW-0479">Metal-binding</keyword>
<organism evidence="8 9">
    <name type="scientific">Pseudomonas gingeri</name>
    <dbReference type="NCBI Taxonomy" id="117681"/>
    <lineage>
        <taxon>Bacteria</taxon>
        <taxon>Pseudomonadati</taxon>
        <taxon>Pseudomonadota</taxon>
        <taxon>Gammaproteobacteria</taxon>
        <taxon>Pseudomonadales</taxon>
        <taxon>Pseudomonadaceae</taxon>
        <taxon>Pseudomonas</taxon>
    </lineage>
</organism>
<evidence type="ECO:0000256" key="5">
    <source>
        <dbReference type="ARBA" id="ARBA00023004"/>
    </source>
</evidence>
<keyword evidence="8" id="KW-0223">Dioxygenase</keyword>
<dbReference type="CDD" id="cd00680">
    <property type="entry name" value="RHO_alpha_C"/>
    <property type="match status" value="1"/>
</dbReference>
<comment type="cofactor">
    <cofactor evidence="1">
        <name>Fe cation</name>
        <dbReference type="ChEBI" id="CHEBI:24875"/>
    </cofactor>
</comment>
<sequence>MNPENYKHISPNLYQHILSSNHERLKVEARKFGHVSLESWYFTSSEAHAFDLREIIRKSWQFACHVSMLPVPSSFVTMNFAGLEIIVLRNHQGKHKAFANTCPHRGARLVKEGSGLLSRSMLCPVHGWSFGLDGELSNIPRWKEDFPHVAKNDCKLREYPVDLFEGMLFVQLGGEAPPPSITLDGFKEIISLYRIPDMMLSYLPETSEFQANWKLIMENDRNADHIPCIHPEYNDLFGYRGFTEVLYPHGVWHAALPMKQRTPKLWTSRNYQKLLPKFDGIPDVLSDVWMNFNVFPNFSFFIHPEAVDIMQIIPSGPDSSIIRSVGLKMDVTSREIEAARYLAGRLDEMVFGQEQVMLEGLQSVLNQGNFSAGPVSATEYGVLDYNRCLFETYEKAGVRAPGHRLSVQPLEIAHG</sequence>
<dbReference type="InterPro" id="IPR001663">
    <property type="entry name" value="Rng_hydr_dOase-A"/>
</dbReference>
<protein>
    <submittedName>
        <fullName evidence="8">Aromatic ring-hydroxylating dioxygenase subunit alpha</fullName>
    </submittedName>
</protein>